<accession>A0A077ZTE9</accession>
<feature type="compositionally biased region" description="Basic and acidic residues" evidence="2">
    <location>
        <begin position="192"/>
        <end position="210"/>
    </location>
</feature>
<dbReference type="AlphaFoldDB" id="A0A077ZTE9"/>
<dbReference type="InterPro" id="IPR005225">
    <property type="entry name" value="Small_GTP-bd"/>
</dbReference>
<dbReference type="PRINTS" id="PR00449">
    <property type="entry name" value="RASTRNSFRMNG"/>
</dbReference>
<dbReference type="InterPro" id="IPR050209">
    <property type="entry name" value="Rab_GTPases_membrane_traffic"/>
</dbReference>
<evidence type="ECO:0000313" key="4">
    <source>
        <dbReference type="Proteomes" id="UP000039865"/>
    </source>
</evidence>
<gene>
    <name evidence="3" type="primary">Contig18582.g19747</name>
    <name evidence="3" type="ORF">STYLEM_2138</name>
</gene>
<dbReference type="SMART" id="SM00173">
    <property type="entry name" value="RAS"/>
    <property type="match status" value="1"/>
</dbReference>
<organism evidence="3 4">
    <name type="scientific">Stylonychia lemnae</name>
    <name type="common">Ciliate</name>
    <dbReference type="NCBI Taxonomy" id="5949"/>
    <lineage>
        <taxon>Eukaryota</taxon>
        <taxon>Sar</taxon>
        <taxon>Alveolata</taxon>
        <taxon>Ciliophora</taxon>
        <taxon>Intramacronucleata</taxon>
        <taxon>Spirotrichea</taxon>
        <taxon>Stichotrichia</taxon>
        <taxon>Sporadotrichida</taxon>
        <taxon>Oxytrichidae</taxon>
        <taxon>Stylonychinae</taxon>
        <taxon>Stylonychia</taxon>
    </lineage>
</organism>
<dbReference type="InParanoid" id="A0A077ZTE9"/>
<dbReference type="EMBL" id="CCKQ01002067">
    <property type="protein sequence ID" value="CDW73162.1"/>
    <property type="molecule type" value="Genomic_DNA"/>
</dbReference>
<comment type="similarity">
    <text evidence="1">Belongs to the small GTPase superfamily. Rab family.</text>
</comment>
<dbReference type="Gene3D" id="3.40.50.300">
    <property type="entry name" value="P-loop containing nucleotide triphosphate hydrolases"/>
    <property type="match status" value="1"/>
</dbReference>
<dbReference type="GO" id="GO:0005525">
    <property type="term" value="F:GTP binding"/>
    <property type="evidence" value="ECO:0007669"/>
    <property type="project" value="InterPro"/>
</dbReference>
<dbReference type="PROSITE" id="PS51419">
    <property type="entry name" value="RAB"/>
    <property type="match status" value="1"/>
</dbReference>
<dbReference type="PANTHER" id="PTHR47979">
    <property type="entry name" value="DRAB11-RELATED"/>
    <property type="match status" value="1"/>
</dbReference>
<sequence>MQVQEKLICLIGQSRKLQLYYMTLLLRYVKGKLPQNKPSTIGVEFATKNVELKNGGGIVKAQIWDTAGQERYKAITSAHYRRAVGALVVYDVTKEDTFVNARRWMEELRASAEPDCVICLVGNQVDRVELNAALRQVPIDKAQKFANEQGLKFKETSALTNANVTDVFDDLLHFIYDVKQRQEQNDPNNDQSKFKKLQDPNSIEKKGKCC</sequence>
<dbReference type="SUPFAM" id="SSF52540">
    <property type="entry name" value="P-loop containing nucleoside triphosphate hydrolases"/>
    <property type="match status" value="1"/>
</dbReference>
<dbReference type="InterPro" id="IPR027417">
    <property type="entry name" value="P-loop_NTPase"/>
</dbReference>
<reference evidence="3 4" key="1">
    <citation type="submission" date="2014-06" db="EMBL/GenBank/DDBJ databases">
        <authorList>
            <person name="Swart Estienne"/>
        </authorList>
    </citation>
    <scope>NUCLEOTIDE SEQUENCE [LARGE SCALE GENOMIC DNA]</scope>
    <source>
        <strain evidence="3 4">130c</strain>
    </source>
</reference>
<dbReference type="SMART" id="SM00174">
    <property type="entry name" value="RHO"/>
    <property type="match status" value="1"/>
</dbReference>
<evidence type="ECO:0000256" key="1">
    <source>
        <dbReference type="ARBA" id="ARBA00006270"/>
    </source>
</evidence>
<feature type="region of interest" description="Disordered" evidence="2">
    <location>
        <begin position="182"/>
        <end position="210"/>
    </location>
</feature>
<proteinExistence type="inferred from homology"/>
<dbReference type="InterPro" id="IPR001806">
    <property type="entry name" value="Small_GTPase"/>
</dbReference>
<dbReference type="Proteomes" id="UP000039865">
    <property type="component" value="Unassembled WGS sequence"/>
</dbReference>
<dbReference type="Pfam" id="PF00071">
    <property type="entry name" value="Ras"/>
    <property type="match status" value="1"/>
</dbReference>
<protein>
    <submittedName>
        <fullName evidence="3">Rab11b</fullName>
    </submittedName>
</protein>
<dbReference type="FunFam" id="3.40.50.300:FF:001447">
    <property type="entry name" value="Ras-related protein Rab-1B"/>
    <property type="match status" value="1"/>
</dbReference>
<dbReference type="OrthoDB" id="296403at2759"/>
<dbReference type="SMART" id="SM00176">
    <property type="entry name" value="RAN"/>
    <property type="match status" value="1"/>
</dbReference>
<dbReference type="SMART" id="SM00175">
    <property type="entry name" value="RAB"/>
    <property type="match status" value="1"/>
</dbReference>
<name>A0A077ZTE9_STYLE</name>
<dbReference type="PROSITE" id="PS51421">
    <property type="entry name" value="RAS"/>
    <property type="match status" value="1"/>
</dbReference>
<dbReference type="NCBIfam" id="TIGR00231">
    <property type="entry name" value="small_GTP"/>
    <property type="match status" value="1"/>
</dbReference>
<keyword evidence="4" id="KW-1185">Reference proteome</keyword>
<dbReference type="GO" id="GO:0003924">
    <property type="term" value="F:GTPase activity"/>
    <property type="evidence" value="ECO:0007669"/>
    <property type="project" value="InterPro"/>
</dbReference>
<dbReference type="OMA" id="EIYNNRM"/>
<evidence type="ECO:0000313" key="3">
    <source>
        <dbReference type="EMBL" id="CDW73162.1"/>
    </source>
</evidence>
<evidence type="ECO:0000256" key="2">
    <source>
        <dbReference type="SAM" id="MobiDB-lite"/>
    </source>
</evidence>